<dbReference type="Proteomes" id="UP000790709">
    <property type="component" value="Unassembled WGS sequence"/>
</dbReference>
<feature type="non-terminal residue" evidence="1">
    <location>
        <position position="1"/>
    </location>
</feature>
<evidence type="ECO:0000313" key="1">
    <source>
        <dbReference type="EMBL" id="KAH7918295.1"/>
    </source>
</evidence>
<evidence type="ECO:0000313" key="2">
    <source>
        <dbReference type="Proteomes" id="UP000790709"/>
    </source>
</evidence>
<proteinExistence type="predicted"/>
<accession>A0ACB8AY15</accession>
<sequence>SLNLFQKPGWHGKVFFDQKSNYSLTTQVVSLPHNLRIVDYVIGVPGSAHDASVFLKT</sequence>
<keyword evidence="2" id="KW-1185">Reference proteome</keyword>
<reference evidence="1" key="1">
    <citation type="journal article" date="2021" name="New Phytol.">
        <title>Evolutionary innovations through gain and loss of genes in the ectomycorrhizal Boletales.</title>
        <authorList>
            <person name="Wu G."/>
            <person name="Miyauchi S."/>
            <person name="Morin E."/>
            <person name="Kuo A."/>
            <person name="Drula E."/>
            <person name="Varga T."/>
            <person name="Kohler A."/>
            <person name="Feng B."/>
            <person name="Cao Y."/>
            <person name="Lipzen A."/>
            <person name="Daum C."/>
            <person name="Hundley H."/>
            <person name="Pangilinan J."/>
            <person name="Johnson J."/>
            <person name="Barry K."/>
            <person name="LaButti K."/>
            <person name="Ng V."/>
            <person name="Ahrendt S."/>
            <person name="Min B."/>
            <person name="Choi I.G."/>
            <person name="Park H."/>
            <person name="Plett J.M."/>
            <person name="Magnuson J."/>
            <person name="Spatafora J.W."/>
            <person name="Nagy L.G."/>
            <person name="Henrissat B."/>
            <person name="Grigoriev I.V."/>
            <person name="Yang Z.L."/>
            <person name="Xu J."/>
            <person name="Martin F.M."/>
        </authorList>
    </citation>
    <scope>NUCLEOTIDE SEQUENCE</scope>
    <source>
        <strain evidence="1">KUC20120723A-06</strain>
    </source>
</reference>
<organism evidence="1 2">
    <name type="scientific">Leucogyrophana mollusca</name>
    <dbReference type="NCBI Taxonomy" id="85980"/>
    <lineage>
        <taxon>Eukaryota</taxon>
        <taxon>Fungi</taxon>
        <taxon>Dikarya</taxon>
        <taxon>Basidiomycota</taxon>
        <taxon>Agaricomycotina</taxon>
        <taxon>Agaricomycetes</taxon>
        <taxon>Agaricomycetidae</taxon>
        <taxon>Boletales</taxon>
        <taxon>Boletales incertae sedis</taxon>
        <taxon>Leucogyrophana</taxon>
    </lineage>
</organism>
<protein>
    <submittedName>
        <fullName evidence="1">Uncharacterized protein</fullName>
    </submittedName>
</protein>
<dbReference type="EMBL" id="MU266810">
    <property type="protein sequence ID" value="KAH7918295.1"/>
    <property type="molecule type" value="Genomic_DNA"/>
</dbReference>
<comment type="caution">
    <text evidence="1">The sequence shown here is derived from an EMBL/GenBank/DDBJ whole genome shotgun (WGS) entry which is preliminary data.</text>
</comment>
<gene>
    <name evidence="1" type="ORF">BV22DRAFT_1024801</name>
</gene>
<name>A0ACB8AY15_9AGAM</name>